<protein>
    <recommendedName>
        <fullName evidence="3">Non-homologous end joining protein Ku</fullName>
    </recommendedName>
</protein>
<evidence type="ECO:0000256" key="1">
    <source>
        <dbReference type="ARBA" id="ARBA00023125"/>
    </source>
</evidence>
<evidence type="ECO:0000256" key="4">
    <source>
        <dbReference type="SAM" id="MobiDB-lite"/>
    </source>
</evidence>
<dbReference type="EMBL" id="JAKLTQ010000023">
    <property type="protein sequence ID" value="MCG2624311.1"/>
    <property type="molecule type" value="Genomic_DNA"/>
</dbReference>
<dbReference type="NCBIfam" id="TIGR02772">
    <property type="entry name" value="Ku_bact"/>
    <property type="match status" value="1"/>
</dbReference>
<name>A0ABS9LCB6_9MICC</name>
<dbReference type="RefSeq" id="WP_237826057.1">
    <property type="nucleotide sequence ID" value="NZ_JAKLTQ010000023.1"/>
</dbReference>
<keyword evidence="1 3" id="KW-0238">DNA-binding</keyword>
<dbReference type="PANTHER" id="PTHR41251:SF1">
    <property type="entry name" value="NON-HOMOLOGOUS END JOINING PROTEIN KU"/>
    <property type="match status" value="1"/>
</dbReference>
<accession>A0ABS9LCB6</accession>
<dbReference type="PIRSF" id="PIRSF006493">
    <property type="entry name" value="Prok_Ku"/>
    <property type="match status" value="1"/>
</dbReference>
<keyword evidence="3" id="KW-0227">DNA damage</keyword>
<comment type="similarity">
    <text evidence="3">Belongs to the prokaryotic Ku family.</text>
</comment>
<dbReference type="SMART" id="SM00559">
    <property type="entry name" value="Ku78"/>
    <property type="match status" value="1"/>
</dbReference>
<dbReference type="PANTHER" id="PTHR41251">
    <property type="entry name" value="NON-HOMOLOGOUS END JOINING PROTEIN KU"/>
    <property type="match status" value="1"/>
</dbReference>
<sequence length="288" mass="32362">MRAIWTGAVTFGLVNIPVRLYSATADHDIELHQVHDADGGRIRYERRCDVCGRKIDYEHIDKAFDDGENTVVLTDEDLAVLPAERSHEIEVVRFVPSEQIDPLMLERSYYLEPDPNAVKAYVLLRRTLEQTDLTSIVKFALRQKTRLGILRVRGNVLLLQSLLWADEVREAQFPALSSRVRVSAQELEMSAALVGRYSEDFDPEDFQDDYQVELRRLIDEKLKQGAALDTEATFGAAEEEEGAGDLVDLMEALRKSLERRGAGAKERPARKSGAPSHTKGAAARRKGA</sequence>
<evidence type="ECO:0000313" key="7">
    <source>
        <dbReference type="Proteomes" id="UP001165368"/>
    </source>
</evidence>
<dbReference type="InterPro" id="IPR009187">
    <property type="entry name" value="Prok_Ku"/>
</dbReference>
<feature type="domain" description="Ku" evidence="5">
    <location>
        <begin position="52"/>
        <end position="179"/>
    </location>
</feature>
<comment type="caution">
    <text evidence="6">The sequence shown here is derived from an EMBL/GenBank/DDBJ whole genome shotgun (WGS) entry which is preliminary data.</text>
</comment>
<comment type="function">
    <text evidence="3">With LigD forms a non-homologous end joining (NHEJ) DNA repair enzyme, which repairs dsDNA breaks with reduced fidelity. Binds linear dsDNA with 5'- and 3'- overhangs but not closed circular dsDNA nor ssDNA. Recruits and stimulates the ligase activity of LigD.</text>
</comment>
<dbReference type="InterPro" id="IPR016194">
    <property type="entry name" value="SPOC-like_C_dom_sf"/>
</dbReference>
<dbReference type="HAMAP" id="MF_01875">
    <property type="entry name" value="Prokaryotic_Ku"/>
    <property type="match status" value="1"/>
</dbReference>
<comment type="subunit">
    <text evidence="3">Homodimer. Interacts with LigD.</text>
</comment>
<dbReference type="Pfam" id="PF02735">
    <property type="entry name" value="Ku"/>
    <property type="match status" value="1"/>
</dbReference>
<dbReference type="CDD" id="cd00789">
    <property type="entry name" value="KU_like"/>
    <property type="match status" value="1"/>
</dbReference>
<evidence type="ECO:0000256" key="3">
    <source>
        <dbReference type="HAMAP-Rule" id="MF_01875"/>
    </source>
</evidence>
<organism evidence="6 7">
    <name type="scientific">Arthrobacter hankyongi</name>
    <dbReference type="NCBI Taxonomy" id="2904801"/>
    <lineage>
        <taxon>Bacteria</taxon>
        <taxon>Bacillati</taxon>
        <taxon>Actinomycetota</taxon>
        <taxon>Actinomycetes</taxon>
        <taxon>Micrococcales</taxon>
        <taxon>Micrococcaceae</taxon>
        <taxon>Arthrobacter</taxon>
    </lineage>
</organism>
<dbReference type="SUPFAM" id="SSF100939">
    <property type="entry name" value="SPOC domain-like"/>
    <property type="match status" value="1"/>
</dbReference>
<dbReference type="InterPro" id="IPR006164">
    <property type="entry name" value="DNA_bd_Ku70/Ku80"/>
</dbReference>
<proteinExistence type="inferred from homology"/>
<keyword evidence="7" id="KW-1185">Reference proteome</keyword>
<evidence type="ECO:0000256" key="2">
    <source>
        <dbReference type="ARBA" id="ARBA00023172"/>
    </source>
</evidence>
<evidence type="ECO:0000313" key="6">
    <source>
        <dbReference type="EMBL" id="MCG2624311.1"/>
    </source>
</evidence>
<evidence type="ECO:0000259" key="5">
    <source>
        <dbReference type="SMART" id="SM00559"/>
    </source>
</evidence>
<keyword evidence="3" id="KW-0234">DNA repair</keyword>
<feature type="compositionally biased region" description="Basic and acidic residues" evidence="4">
    <location>
        <begin position="257"/>
        <end position="269"/>
    </location>
</feature>
<reference evidence="6" key="1">
    <citation type="submission" date="2022-01" db="EMBL/GenBank/DDBJ databases">
        <authorList>
            <person name="Jo J.-H."/>
            <person name="Im W.-T."/>
        </authorList>
    </citation>
    <scope>NUCLEOTIDE SEQUENCE</scope>
    <source>
        <strain evidence="6">I2-34</strain>
    </source>
</reference>
<dbReference type="Proteomes" id="UP001165368">
    <property type="component" value="Unassembled WGS sequence"/>
</dbReference>
<dbReference type="Gene3D" id="2.40.290.10">
    <property type="match status" value="1"/>
</dbReference>
<feature type="region of interest" description="Disordered" evidence="4">
    <location>
        <begin position="257"/>
        <end position="288"/>
    </location>
</feature>
<keyword evidence="2 3" id="KW-0233">DNA recombination</keyword>
<gene>
    <name evidence="3" type="primary">ku</name>
    <name evidence="6" type="ORF">LVY72_20685</name>
</gene>